<feature type="transmembrane region" description="Helical" evidence="1">
    <location>
        <begin position="82"/>
        <end position="101"/>
    </location>
</feature>
<dbReference type="STRING" id="1224163.B841_12265"/>
<name>S5T5M2_9CORY</name>
<gene>
    <name evidence="2" type="ORF">B841_12265</name>
</gene>
<sequence length="363" mass="39396">MNTVTNHLRLALPLVFGGVWFQVATLLVLGFIVSVSVWDGNDTWMYAIVFGLITVGTIVGYRPEAARYRALNLSSGLYQRHFRIGLTLLLFVIAVFFAVILMRTDYARWWVIVGVVLVLYGVQMVTETNLSQPGTLADRVREGSVPAAKDVRGEDFVVEDLEQELIVRPQRNFWVGAWIGIAIAGAVWLLMIRFWGGPAAESSAVPAVVSVAVMMTVANGTFRDNFSQWVAFGGSRMRWAKKTRWVMLINPLAGAVATAALVLLGAVETVDGVLGLLAAALWAPVLVVLLQLTTRGTAVYLVASLALAVAGIAALIAGYEEVLFALAVACFVGFEILLPRIARAYSPFSGGVWVWFGMRKSAA</sequence>
<dbReference type="AlphaFoldDB" id="S5T5M2"/>
<evidence type="ECO:0000256" key="1">
    <source>
        <dbReference type="SAM" id="Phobius"/>
    </source>
</evidence>
<dbReference type="Proteomes" id="UP000015388">
    <property type="component" value="Chromosome"/>
</dbReference>
<proteinExistence type="predicted"/>
<feature type="transmembrane region" description="Helical" evidence="1">
    <location>
        <begin position="107"/>
        <end position="126"/>
    </location>
</feature>
<feature type="transmembrane region" description="Helical" evidence="1">
    <location>
        <begin position="12"/>
        <end position="38"/>
    </location>
</feature>
<feature type="transmembrane region" description="Helical" evidence="1">
    <location>
        <begin position="173"/>
        <end position="192"/>
    </location>
</feature>
<organism evidence="2 3">
    <name type="scientific">Corynebacterium maris DSM 45190</name>
    <dbReference type="NCBI Taxonomy" id="1224163"/>
    <lineage>
        <taxon>Bacteria</taxon>
        <taxon>Bacillati</taxon>
        <taxon>Actinomycetota</taxon>
        <taxon>Actinomycetes</taxon>
        <taxon>Mycobacteriales</taxon>
        <taxon>Corynebacteriaceae</taxon>
        <taxon>Corynebacterium</taxon>
    </lineage>
</organism>
<keyword evidence="1" id="KW-1133">Transmembrane helix</keyword>
<dbReference type="KEGG" id="cmd:B841_12265"/>
<dbReference type="HOGENOM" id="CLU_851824_0_0_11"/>
<keyword evidence="1" id="KW-0812">Transmembrane</keyword>
<keyword evidence="3" id="KW-1185">Reference proteome</keyword>
<feature type="transmembrane region" description="Helical" evidence="1">
    <location>
        <begin position="243"/>
        <end position="267"/>
    </location>
</feature>
<evidence type="ECO:0000313" key="3">
    <source>
        <dbReference type="Proteomes" id="UP000015388"/>
    </source>
</evidence>
<protein>
    <submittedName>
        <fullName evidence="2">Uncharacterized protein</fullName>
    </submittedName>
</protein>
<feature type="transmembrane region" description="Helical" evidence="1">
    <location>
        <begin position="204"/>
        <end position="222"/>
    </location>
</feature>
<keyword evidence="1" id="KW-0472">Membrane</keyword>
<reference evidence="2 3" key="1">
    <citation type="submission" date="2012-11" db="EMBL/GenBank/DDBJ databases">
        <title>The complete genome sequence of Corynebacterium maris Coryn-1 (=DSM 45190).</title>
        <authorList>
            <person name="Schaffert L."/>
            <person name="Albersmeier A."/>
            <person name="Kalinowski J."/>
            <person name="Ruckert C."/>
        </authorList>
    </citation>
    <scope>NUCLEOTIDE SEQUENCE [LARGE SCALE GENOMIC DNA]</scope>
    <source>
        <strain evidence="3">Coryn-1</strain>
    </source>
</reference>
<accession>S5T5M2</accession>
<dbReference type="eggNOG" id="ENOG5031IXP">
    <property type="taxonomic scope" value="Bacteria"/>
</dbReference>
<feature type="transmembrane region" description="Helical" evidence="1">
    <location>
        <begin position="44"/>
        <end position="61"/>
    </location>
</feature>
<feature type="transmembrane region" description="Helical" evidence="1">
    <location>
        <begin position="297"/>
        <end position="316"/>
    </location>
</feature>
<evidence type="ECO:0000313" key="2">
    <source>
        <dbReference type="EMBL" id="AGS35925.1"/>
    </source>
</evidence>
<feature type="transmembrane region" description="Helical" evidence="1">
    <location>
        <begin position="273"/>
        <end position="290"/>
    </location>
</feature>
<feature type="transmembrane region" description="Helical" evidence="1">
    <location>
        <begin position="322"/>
        <end position="338"/>
    </location>
</feature>
<dbReference type="RefSeq" id="WP_020936506.1">
    <property type="nucleotide sequence ID" value="NC_021915.1"/>
</dbReference>
<dbReference type="PATRIC" id="fig|1224163.3.peg.2477"/>
<dbReference type="EMBL" id="CP003924">
    <property type="protein sequence ID" value="AGS35925.1"/>
    <property type="molecule type" value="Genomic_DNA"/>
</dbReference>